<dbReference type="Pfam" id="PF07885">
    <property type="entry name" value="Ion_trans_2"/>
    <property type="match status" value="2"/>
</dbReference>
<dbReference type="PRINTS" id="PR01333">
    <property type="entry name" value="2POREKCHANEL"/>
</dbReference>
<proteinExistence type="inferred from homology"/>
<evidence type="ECO:0000313" key="17">
    <source>
        <dbReference type="Proteomes" id="UP000298663"/>
    </source>
</evidence>
<keyword evidence="3 12" id="KW-0813">Transport</keyword>
<keyword evidence="7" id="KW-0630">Potassium</keyword>
<keyword evidence="10 14" id="KW-0472">Membrane</keyword>
<dbReference type="Gene3D" id="1.10.287.70">
    <property type="match status" value="1"/>
</dbReference>
<feature type="transmembrane region" description="Helical" evidence="14">
    <location>
        <begin position="277"/>
        <end position="294"/>
    </location>
</feature>
<comment type="similarity">
    <text evidence="2 12">Belongs to the two pore domain potassium channel (TC 1.A.1.8) family.</text>
</comment>
<reference evidence="16 17" key="1">
    <citation type="journal article" date="2015" name="Genome Biol.">
        <title>Comparative genomics of Steinernema reveals deeply conserved gene regulatory networks.</title>
        <authorList>
            <person name="Dillman A.R."/>
            <person name="Macchietto M."/>
            <person name="Porter C.F."/>
            <person name="Rogers A."/>
            <person name="Williams B."/>
            <person name="Antoshechkin I."/>
            <person name="Lee M.M."/>
            <person name="Goodwin Z."/>
            <person name="Lu X."/>
            <person name="Lewis E.E."/>
            <person name="Goodrich-Blair H."/>
            <person name="Stock S.P."/>
            <person name="Adams B.J."/>
            <person name="Sternberg P.W."/>
            <person name="Mortazavi A."/>
        </authorList>
    </citation>
    <scope>NUCLEOTIDE SEQUENCE [LARGE SCALE GENOMIC DNA]</scope>
    <source>
        <strain evidence="16 17">ALL</strain>
    </source>
</reference>
<feature type="compositionally biased region" description="Polar residues" evidence="13">
    <location>
        <begin position="352"/>
        <end position="370"/>
    </location>
</feature>
<comment type="caution">
    <text evidence="16">The sequence shown here is derived from an EMBL/GenBank/DDBJ whole genome shotgun (WGS) entry which is preliminary data.</text>
</comment>
<dbReference type="GO" id="GO:0022841">
    <property type="term" value="F:potassium ion leak channel activity"/>
    <property type="evidence" value="ECO:0007669"/>
    <property type="project" value="TreeGrafter"/>
</dbReference>
<evidence type="ECO:0000256" key="2">
    <source>
        <dbReference type="ARBA" id="ARBA00006666"/>
    </source>
</evidence>
<feature type="region of interest" description="Disordered" evidence="13">
    <location>
        <begin position="350"/>
        <end position="370"/>
    </location>
</feature>
<feature type="domain" description="Potassium channel" evidence="15">
    <location>
        <begin position="128"/>
        <end position="186"/>
    </location>
</feature>
<dbReference type="PANTHER" id="PTHR11003">
    <property type="entry name" value="POTASSIUM CHANNEL, SUBFAMILY K"/>
    <property type="match status" value="1"/>
</dbReference>
<evidence type="ECO:0000256" key="4">
    <source>
        <dbReference type="ARBA" id="ARBA00022538"/>
    </source>
</evidence>
<evidence type="ECO:0000256" key="10">
    <source>
        <dbReference type="ARBA" id="ARBA00023136"/>
    </source>
</evidence>
<keyword evidence="17" id="KW-1185">Reference proteome</keyword>
<dbReference type="OrthoDB" id="297496at2759"/>
<dbReference type="PRINTS" id="PR01095">
    <property type="entry name" value="TASKCHANNEL"/>
</dbReference>
<accession>A0A4U5MLR8</accession>
<evidence type="ECO:0000256" key="6">
    <source>
        <dbReference type="ARBA" id="ARBA00022826"/>
    </source>
</evidence>
<evidence type="ECO:0000313" key="16">
    <source>
        <dbReference type="EMBL" id="TKR70420.1"/>
    </source>
</evidence>
<feature type="domain" description="Potassium channel" evidence="15">
    <location>
        <begin position="255"/>
        <end position="324"/>
    </location>
</feature>
<reference evidence="16 17" key="2">
    <citation type="journal article" date="2019" name="G3 (Bethesda)">
        <title>Hybrid Assembly of the Genome of the Entomopathogenic Nematode Steinernema carpocapsae Identifies the X-Chromosome.</title>
        <authorList>
            <person name="Serra L."/>
            <person name="Macchietto M."/>
            <person name="Macias-Munoz A."/>
            <person name="McGill C.J."/>
            <person name="Rodriguez I.M."/>
            <person name="Rodriguez B."/>
            <person name="Murad R."/>
            <person name="Mortazavi A."/>
        </authorList>
    </citation>
    <scope>NUCLEOTIDE SEQUENCE [LARGE SCALE GENOMIC DNA]</scope>
    <source>
        <strain evidence="16 17">ALL</strain>
    </source>
</reference>
<keyword evidence="8 14" id="KW-1133">Transmembrane helix</keyword>
<evidence type="ECO:0000256" key="13">
    <source>
        <dbReference type="SAM" id="MobiDB-lite"/>
    </source>
</evidence>
<dbReference type="GO" id="GO:0005886">
    <property type="term" value="C:plasma membrane"/>
    <property type="evidence" value="ECO:0007669"/>
    <property type="project" value="TreeGrafter"/>
</dbReference>
<dbReference type="PANTHER" id="PTHR11003:SF324">
    <property type="entry name" value="POTASSIUM CHANNEL DOMAIN-CONTAINING PROTEIN"/>
    <property type="match status" value="1"/>
</dbReference>
<keyword evidence="4" id="KW-0633">Potassium transport</keyword>
<name>A0A4U5MLR8_STECR</name>
<dbReference type="AlphaFoldDB" id="A0A4U5MLR8"/>
<evidence type="ECO:0000256" key="12">
    <source>
        <dbReference type="RuleBase" id="RU003857"/>
    </source>
</evidence>
<dbReference type="InterPro" id="IPR013099">
    <property type="entry name" value="K_chnl_dom"/>
</dbReference>
<feature type="transmembrane region" description="Helical" evidence="14">
    <location>
        <begin position="249"/>
        <end position="268"/>
    </location>
</feature>
<feature type="transmembrane region" description="Helical" evidence="14">
    <location>
        <begin position="300"/>
        <end position="320"/>
    </location>
</feature>
<keyword evidence="11 12" id="KW-0407">Ion channel</keyword>
<dbReference type="SUPFAM" id="SSF81324">
    <property type="entry name" value="Voltage-gated potassium channels"/>
    <property type="match status" value="2"/>
</dbReference>
<organism evidence="16 17">
    <name type="scientific">Steinernema carpocapsae</name>
    <name type="common">Entomopathogenic nematode</name>
    <dbReference type="NCBI Taxonomy" id="34508"/>
    <lineage>
        <taxon>Eukaryota</taxon>
        <taxon>Metazoa</taxon>
        <taxon>Ecdysozoa</taxon>
        <taxon>Nematoda</taxon>
        <taxon>Chromadorea</taxon>
        <taxon>Rhabditida</taxon>
        <taxon>Tylenchina</taxon>
        <taxon>Panagrolaimomorpha</taxon>
        <taxon>Strongyloidoidea</taxon>
        <taxon>Steinernematidae</taxon>
        <taxon>Steinernema</taxon>
    </lineage>
</organism>
<keyword evidence="9 12" id="KW-0406">Ion transport</keyword>
<evidence type="ECO:0000256" key="8">
    <source>
        <dbReference type="ARBA" id="ARBA00022989"/>
    </source>
</evidence>
<keyword evidence="5 12" id="KW-0812">Transmembrane</keyword>
<sequence>MFAIQRKARTVNQAENLMFWNLLANKYEEYKLSHLALTVVLVVYSIVGALIFCTFEAPHEIAEQKAAQANAIKTSNVAKDRLAHDLQYFFKNDVNITRLLQKDFIQTLEKYDQLMGFEVNKDENVDVAKRWTLWGGLYYAGTIYTTIGYGDLAAVTVGGRIATMIYAMFGIPLVITVLNDWGTLLFQGFEFLWKNQILRMVRFVKRKLKFLSRKAAHMPLENHEDAKEHLLEGGFQGNPQEPEGLPLKLAVGLLLGFVLSGAGIFCFVEEWTYFESLYFFVISLTTIGLGDIVLQHHIAVINFFFILVGLAIFSMSINVIQMQLEVIFARIITSIDNEYKKSLANEKRRLSMGSQADQSTSTNNSPKHSISMGKNVQMLIGEAEAKPHDTDVVKDFAKSGTIADKLLLKFMSHHQKKMLNDKAEDRAKMRNRGTQTEVTKVTICVQTDQVKRLDELQKLQEEWAEEEEQQTIAATKKGPTYKKLYIYNTGD</sequence>
<evidence type="ECO:0000256" key="5">
    <source>
        <dbReference type="ARBA" id="ARBA00022692"/>
    </source>
</evidence>
<dbReference type="InterPro" id="IPR003280">
    <property type="entry name" value="2pore_dom_K_chnl"/>
</dbReference>
<evidence type="ECO:0000256" key="14">
    <source>
        <dbReference type="SAM" id="Phobius"/>
    </source>
</evidence>
<evidence type="ECO:0000259" key="15">
    <source>
        <dbReference type="Pfam" id="PF07885"/>
    </source>
</evidence>
<dbReference type="Proteomes" id="UP000298663">
    <property type="component" value="Unassembled WGS sequence"/>
</dbReference>
<evidence type="ECO:0000256" key="7">
    <source>
        <dbReference type="ARBA" id="ARBA00022958"/>
    </source>
</evidence>
<protein>
    <recommendedName>
        <fullName evidence="15">Potassium channel domain-containing protein</fullName>
    </recommendedName>
</protein>
<evidence type="ECO:0000256" key="1">
    <source>
        <dbReference type="ARBA" id="ARBA00004141"/>
    </source>
</evidence>
<evidence type="ECO:0000256" key="11">
    <source>
        <dbReference type="ARBA" id="ARBA00023303"/>
    </source>
</evidence>
<comment type="subcellular location">
    <subcellularLocation>
        <location evidence="1">Membrane</location>
        <topology evidence="1">Multi-pass membrane protein</topology>
    </subcellularLocation>
</comment>
<dbReference type="EMBL" id="AZBU02000007">
    <property type="protein sequence ID" value="TKR70420.1"/>
    <property type="molecule type" value="Genomic_DNA"/>
</dbReference>
<dbReference type="GO" id="GO:0030322">
    <property type="term" value="P:stabilization of membrane potential"/>
    <property type="evidence" value="ECO:0007669"/>
    <property type="project" value="TreeGrafter"/>
</dbReference>
<evidence type="ECO:0000256" key="3">
    <source>
        <dbReference type="ARBA" id="ARBA00022448"/>
    </source>
</evidence>
<keyword evidence="6" id="KW-0631">Potassium channel</keyword>
<feature type="transmembrane region" description="Helical" evidence="14">
    <location>
        <begin position="165"/>
        <end position="186"/>
    </location>
</feature>
<dbReference type="GO" id="GO:0015271">
    <property type="term" value="F:outward rectifier potassium channel activity"/>
    <property type="evidence" value="ECO:0007669"/>
    <property type="project" value="TreeGrafter"/>
</dbReference>
<feature type="transmembrane region" description="Helical" evidence="14">
    <location>
        <begin position="32"/>
        <end position="55"/>
    </location>
</feature>
<evidence type="ECO:0000256" key="9">
    <source>
        <dbReference type="ARBA" id="ARBA00023065"/>
    </source>
</evidence>
<gene>
    <name evidence="16" type="ORF">L596_022451</name>
</gene>
<dbReference type="InterPro" id="IPR003092">
    <property type="entry name" value="2pore_dom_K_chnl_TASK"/>
</dbReference>